<dbReference type="CDD" id="cd13123">
    <property type="entry name" value="MATE_MurJ_like"/>
    <property type="match status" value="1"/>
</dbReference>
<dbReference type="HAMAP" id="MF_02078">
    <property type="entry name" value="MurJ_MviN"/>
    <property type="match status" value="1"/>
</dbReference>
<feature type="transmembrane region" description="Helical" evidence="10">
    <location>
        <begin position="190"/>
        <end position="208"/>
    </location>
</feature>
<evidence type="ECO:0000256" key="4">
    <source>
        <dbReference type="ARBA" id="ARBA00022960"/>
    </source>
</evidence>
<feature type="transmembrane region" description="Helical" evidence="10">
    <location>
        <begin position="478"/>
        <end position="499"/>
    </location>
</feature>
<dbReference type="GO" id="GO:0071555">
    <property type="term" value="P:cell wall organization"/>
    <property type="evidence" value="ECO:0007669"/>
    <property type="project" value="UniProtKB-UniRule"/>
</dbReference>
<dbReference type="GO" id="GO:0009252">
    <property type="term" value="P:peptidoglycan biosynthetic process"/>
    <property type="evidence" value="ECO:0007669"/>
    <property type="project" value="UniProtKB-UniRule"/>
</dbReference>
<comment type="similarity">
    <text evidence="9 10 11">Belongs to the MurJ/MviN family.</text>
</comment>
<evidence type="ECO:0000256" key="7">
    <source>
        <dbReference type="ARBA" id="ARBA00023136"/>
    </source>
</evidence>
<feature type="transmembrane region" description="Helical" evidence="10">
    <location>
        <begin position="135"/>
        <end position="156"/>
    </location>
</feature>
<feature type="transmembrane region" description="Helical" evidence="10">
    <location>
        <begin position="413"/>
        <end position="434"/>
    </location>
</feature>
<dbReference type="PIRSF" id="PIRSF002869">
    <property type="entry name" value="MviN"/>
    <property type="match status" value="1"/>
</dbReference>
<dbReference type="InterPro" id="IPR051050">
    <property type="entry name" value="Lipid_II_flippase_MurJ/MviN"/>
</dbReference>
<sequence>MSTNRTIAKNASIVSGATMLSRVLGLVRDLIMAYALGASVLADAFFVAFRVPNLLRSLFAEGSLTMAFVPTFVKIRQSEGNEAAFVLARSIQLWLLVILGLLTVFVLLFPKAVTLLIASGFAAKRPELFELTASLVQICFPYILFISGVALCMGILNSMGHFLIPALAPCILNIVLISASLLAIKVGGNVAVYLAWGVLVAGVGQWLLQQPILRSKGFSWVGPVEPTGPGVRRIGTLMLPTILGSAVYQINILISTGMASFLPEGSVSYLYYADRLFQFPLGVFGVAVGVATLPSLSILAAPEKRTEFRETLSTSLGLTLFVNLPAAAGLAGLSLPLVDLLFGRGEFSSAAVHGTAMALLGYVVGLPAFSSVRSLASAYYALGDTKTPVRVALGSLCVFVVAGYTGMQVLGHVGLALASSLSAWINVVLLGFLLRRHCGAWFRVNRDMVISFALSLVMLAGCWMSTRLGPFCLLFIPVWAALYMGAALLLNVSQARLFANVLGRRAWRKRA</sequence>
<evidence type="ECO:0000256" key="6">
    <source>
        <dbReference type="ARBA" id="ARBA00022989"/>
    </source>
</evidence>
<dbReference type="InterPro" id="IPR004268">
    <property type="entry name" value="MurJ"/>
</dbReference>
<feature type="transmembrane region" description="Helical" evidence="10">
    <location>
        <begin position="389"/>
        <end position="407"/>
    </location>
</feature>
<comment type="pathway">
    <text evidence="10">Cell wall biogenesis; peptidoglycan biosynthesis.</text>
</comment>
<keyword evidence="3 10" id="KW-0812">Transmembrane</keyword>
<keyword evidence="6 10" id="KW-1133">Transmembrane helix</keyword>
<dbReference type="GO" id="GO:0005886">
    <property type="term" value="C:plasma membrane"/>
    <property type="evidence" value="ECO:0007669"/>
    <property type="project" value="UniProtKB-SubCell"/>
</dbReference>
<feature type="transmembrane region" description="Helical" evidence="10">
    <location>
        <begin position="314"/>
        <end position="338"/>
    </location>
</feature>
<keyword evidence="7 10" id="KW-0472">Membrane</keyword>
<feature type="transmembrane region" description="Helical" evidence="10">
    <location>
        <begin position="163"/>
        <end position="184"/>
    </location>
</feature>
<dbReference type="UniPathway" id="UPA00219"/>
<feature type="transmembrane region" description="Helical" evidence="10">
    <location>
        <begin position="93"/>
        <end position="123"/>
    </location>
</feature>
<dbReference type="RefSeq" id="WP_092373709.1">
    <property type="nucleotide sequence ID" value="NZ_FORX01000005.1"/>
</dbReference>
<evidence type="ECO:0000256" key="5">
    <source>
        <dbReference type="ARBA" id="ARBA00022984"/>
    </source>
</evidence>
<dbReference type="PANTHER" id="PTHR47019">
    <property type="entry name" value="LIPID II FLIPPASE MURJ"/>
    <property type="match status" value="1"/>
</dbReference>
<keyword evidence="10 11" id="KW-0961">Cell wall biogenesis/degradation</keyword>
<feature type="transmembrane region" description="Helical" evidence="10">
    <location>
        <begin position="282"/>
        <end position="302"/>
    </location>
</feature>
<dbReference type="PRINTS" id="PR01806">
    <property type="entry name" value="VIRFACTRMVIN"/>
</dbReference>
<evidence type="ECO:0000313" key="13">
    <source>
        <dbReference type="Proteomes" id="UP000198635"/>
    </source>
</evidence>
<reference evidence="13" key="1">
    <citation type="submission" date="2016-10" db="EMBL/GenBank/DDBJ databases">
        <authorList>
            <person name="Varghese N."/>
            <person name="Submissions S."/>
        </authorList>
    </citation>
    <scope>NUCLEOTIDE SEQUENCE [LARGE SCALE GENOMIC DNA]</scope>
    <source>
        <strain evidence="13">DSM 5918</strain>
    </source>
</reference>
<organism evidence="12 13">
    <name type="scientific">Desulfomicrobium apsheronum</name>
    <dbReference type="NCBI Taxonomy" id="52560"/>
    <lineage>
        <taxon>Bacteria</taxon>
        <taxon>Pseudomonadati</taxon>
        <taxon>Thermodesulfobacteriota</taxon>
        <taxon>Desulfovibrionia</taxon>
        <taxon>Desulfovibrionales</taxon>
        <taxon>Desulfomicrobiaceae</taxon>
        <taxon>Desulfomicrobium</taxon>
    </lineage>
</organism>
<evidence type="ECO:0000313" key="12">
    <source>
        <dbReference type="EMBL" id="SFJ69058.1"/>
    </source>
</evidence>
<accession>A0A1I3TCY9</accession>
<dbReference type="STRING" id="52560.SAMN04488082_105193"/>
<feature type="transmembrane region" description="Helical" evidence="10">
    <location>
        <begin position="350"/>
        <end position="369"/>
    </location>
</feature>
<keyword evidence="2 10" id="KW-1003">Cell membrane</keyword>
<keyword evidence="10 11" id="KW-0813">Transport</keyword>
<feature type="transmembrane region" description="Helical" evidence="10">
    <location>
        <begin position="30"/>
        <end position="49"/>
    </location>
</feature>
<keyword evidence="4 10" id="KW-0133">Cell shape</keyword>
<dbReference type="EMBL" id="FORX01000005">
    <property type="protein sequence ID" value="SFJ69058.1"/>
    <property type="molecule type" value="Genomic_DNA"/>
</dbReference>
<dbReference type="Proteomes" id="UP000198635">
    <property type="component" value="Unassembled WGS sequence"/>
</dbReference>
<proteinExistence type="inferred from homology"/>
<dbReference type="GO" id="GO:0015648">
    <property type="term" value="F:lipid-linked peptidoglycan transporter activity"/>
    <property type="evidence" value="ECO:0007669"/>
    <property type="project" value="UniProtKB-UniRule"/>
</dbReference>
<evidence type="ECO:0000256" key="8">
    <source>
        <dbReference type="ARBA" id="ARBA00060041"/>
    </source>
</evidence>
<dbReference type="GO" id="GO:0034204">
    <property type="term" value="P:lipid translocation"/>
    <property type="evidence" value="ECO:0007669"/>
    <property type="project" value="TreeGrafter"/>
</dbReference>
<dbReference type="OrthoDB" id="9786339at2"/>
<evidence type="ECO:0000256" key="1">
    <source>
        <dbReference type="ARBA" id="ARBA00004651"/>
    </source>
</evidence>
<gene>
    <name evidence="10" type="primary">murJ</name>
    <name evidence="12" type="ORF">SAMN04488082_105193</name>
</gene>
<dbReference type="NCBIfam" id="TIGR01695">
    <property type="entry name" value="murJ_mviN"/>
    <property type="match status" value="1"/>
</dbReference>
<dbReference type="GO" id="GO:0008360">
    <property type="term" value="P:regulation of cell shape"/>
    <property type="evidence" value="ECO:0007669"/>
    <property type="project" value="UniProtKB-UniRule"/>
</dbReference>
<keyword evidence="13" id="KW-1185">Reference proteome</keyword>
<comment type="subcellular location">
    <subcellularLocation>
        <location evidence="1 10">Cell membrane</location>
        <topology evidence="1 10">Multi-pass membrane protein</topology>
    </subcellularLocation>
</comment>
<dbReference type="Pfam" id="PF03023">
    <property type="entry name" value="MurJ"/>
    <property type="match status" value="1"/>
</dbReference>
<keyword evidence="5 10" id="KW-0573">Peptidoglycan synthesis</keyword>
<dbReference type="PANTHER" id="PTHR47019:SF1">
    <property type="entry name" value="LIPID II FLIPPASE MURJ"/>
    <property type="match status" value="1"/>
</dbReference>
<evidence type="ECO:0000256" key="10">
    <source>
        <dbReference type="HAMAP-Rule" id="MF_02078"/>
    </source>
</evidence>
<protein>
    <recommendedName>
        <fullName evidence="10">Probable lipid II flippase MurJ</fullName>
    </recommendedName>
</protein>
<evidence type="ECO:0000256" key="3">
    <source>
        <dbReference type="ARBA" id="ARBA00022692"/>
    </source>
</evidence>
<feature type="transmembrane region" description="Helical" evidence="10">
    <location>
        <begin position="446"/>
        <end position="466"/>
    </location>
</feature>
<dbReference type="AlphaFoldDB" id="A0A1I3TCY9"/>
<name>A0A1I3TCY9_9BACT</name>
<evidence type="ECO:0000256" key="11">
    <source>
        <dbReference type="PIRNR" id="PIRNR002869"/>
    </source>
</evidence>
<evidence type="ECO:0000256" key="9">
    <source>
        <dbReference type="ARBA" id="ARBA00061532"/>
    </source>
</evidence>
<feature type="transmembrane region" description="Helical" evidence="10">
    <location>
        <begin position="242"/>
        <end position="262"/>
    </location>
</feature>
<comment type="function">
    <text evidence="8 10 11">Involved in peptidoglycan biosynthesis. Transports lipid-linked peptidoglycan precursors from the inner to the outer leaflet of the cytoplasmic membrane.</text>
</comment>
<evidence type="ECO:0000256" key="2">
    <source>
        <dbReference type="ARBA" id="ARBA00022475"/>
    </source>
</evidence>